<protein>
    <recommendedName>
        <fullName evidence="3">DUF3800 domain-containing protein</fullName>
    </recommendedName>
</protein>
<organism evidence="1 2">
    <name type="scientific">Lichenicola cladoniae</name>
    <dbReference type="NCBI Taxonomy" id="1484109"/>
    <lineage>
        <taxon>Bacteria</taxon>
        <taxon>Pseudomonadati</taxon>
        <taxon>Pseudomonadota</taxon>
        <taxon>Alphaproteobacteria</taxon>
        <taxon>Acetobacterales</taxon>
        <taxon>Acetobacteraceae</taxon>
        <taxon>Lichenicola</taxon>
    </lineage>
</organism>
<evidence type="ECO:0000313" key="1">
    <source>
        <dbReference type="EMBL" id="QKE91919.1"/>
    </source>
</evidence>
<dbReference type="AlphaFoldDB" id="A0A6M8HTR9"/>
<dbReference type="Proteomes" id="UP000500767">
    <property type="component" value="Chromosome"/>
</dbReference>
<keyword evidence="2" id="KW-1185">Reference proteome</keyword>
<name>A0A6M8HTR9_9PROT</name>
<dbReference type="EMBL" id="CP053708">
    <property type="protein sequence ID" value="QKE91919.1"/>
    <property type="molecule type" value="Genomic_DNA"/>
</dbReference>
<sequence length="272" mass="30828">MGKRLPIYVLHIDDTGSRHLDKLVARPNEHPQWFALGGMLVKQEDEQTCKVMHSSLYARWPKMNGPLHLTDMRARRGGFSWLEGESPDSQKAYWKDYETFLSSLPVIGMACVIHRPGYLARGYGSRTGDAKWNLCRSAFGIVVERAAKFAHARGHRLRVEYEGSNKEADHALRGYFALLKSGIGVGFNPASSAGYQTLDQASVAMTLIDMERKDKKSRLMQIADSYVYAIAKEKYDPSFGLSVALRSSGRFIEHHLMETEEDRTHGIKYYCF</sequence>
<reference evidence="1 2" key="1">
    <citation type="journal article" date="2014" name="World J. Microbiol. Biotechnol.">
        <title>Biodiversity and physiological characteristics of Antarctic and Arctic lichens-associated bacteria.</title>
        <authorList>
            <person name="Lee Y.M."/>
            <person name="Kim E.H."/>
            <person name="Lee H.K."/>
            <person name="Hong S.G."/>
        </authorList>
    </citation>
    <scope>NUCLEOTIDE SEQUENCE [LARGE SCALE GENOMIC DNA]</scope>
    <source>
        <strain evidence="1 2">PAMC 26569</strain>
    </source>
</reference>
<evidence type="ECO:0000313" key="2">
    <source>
        <dbReference type="Proteomes" id="UP000500767"/>
    </source>
</evidence>
<proteinExistence type="predicted"/>
<gene>
    <name evidence="1" type="ORF">HN018_19455</name>
</gene>
<evidence type="ECO:0008006" key="3">
    <source>
        <dbReference type="Google" id="ProtNLM"/>
    </source>
</evidence>
<dbReference type="KEGG" id="lck:HN018_19455"/>
<dbReference type="RefSeq" id="WP_171837971.1">
    <property type="nucleotide sequence ID" value="NZ_CP053708.1"/>
</dbReference>
<accession>A0A6M8HTR9</accession>